<organism evidence="3 4">
    <name type="scientific">Paenibacillus methanolicus</name>
    <dbReference type="NCBI Taxonomy" id="582686"/>
    <lineage>
        <taxon>Bacteria</taxon>
        <taxon>Bacillati</taxon>
        <taxon>Bacillota</taxon>
        <taxon>Bacilli</taxon>
        <taxon>Bacillales</taxon>
        <taxon>Paenibacillaceae</taxon>
        <taxon>Paenibacillus</taxon>
    </lineage>
</organism>
<keyword evidence="4" id="KW-1185">Reference proteome</keyword>
<feature type="domain" description="DUF5651" evidence="2">
    <location>
        <begin position="101"/>
        <end position="155"/>
    </location>
</feature>
<dbReference type="Proteomes" id="UP000323257">
    <property type="component" value="Unassembled WGS sequence"/>
</dbReference>
<dbReference type="Pfam" id="PF18892">
    <property type="entry name" value="DUF5651"/>
    <property type="match status" value="1"/>
</dbReference>
<evidence type="ECO:0000313" key="4">
    <source>
        <dbReference type="Proteomes" id="UP000323257"/>
    </source>
</evidence>
<dbReference type="RefSeq" id="WP_148933247.1">
    <property type="nucleotide sequence ID" value="NZ_VNHS01000017.1"/>
</dbReference>
<evidence type="ECO:0000259" key="2">
    <source>
        <dbReference type="Pfam" id="PF18892"/>
    </source>
</evidence>
<sequence length="531" mass="59549">MSRRYLTKSDREHIIYLHAAETVLNRVGNTWLEHDRPADWVEPIRNALIQVQTAQNAIVKDISDEDIKRTYRTAFGTHYIGLIPHYDAKKLREIPDTITIEEQKLYDLGEAVLTAQCNGCTIADHEACKYRSAMMAAGLPPAEDPTPEGVCQYRYGEVDEDMGTAIPNSKRERSRGAGPVTSYQLTPEEIAALPSGKPIDRTHHKPMGWETTKNTIEGVSEDMTEAKRGAQPKEGPVCGLTKLDFIKAIAEGETVASIERAWKMKNQTLPYWVKTWDLKGLTPDKARELLAQMAPAPEEELSDDPADLLEEEASEAPEDGGKDAEIERLREQMARMADGANHNADLAHKYQHELVVAQDENRKLQNQIHELTEERDGCKESANSYRSERDQLELQLMDTAQEVERLLGEMSKRNQPTAEVAELDSPQAFLSLALPLIDGGSNIEQRLQSLQQLSKLNFRLDLRDINTRALMDETLEMLQIIAGIVHARTADVVRPADVAATVQAFFSDHTAGHLERMQELAKENGWTVVEA</sequence>
<dbReference type="InterPro" id="IPR043711">
    <property type="entry name" value="DUF5651"/>
</dbReference>
<dbReference type="EMBL" id="VNHS01000017">
    <property type="protein sequence ID" value="TYP68906.1"/>
    <property type="molecule type" value="Genomic_DNA"/>
</dbReference>
<name>A0A5S5BRJ0_9BACL</name>
<feature type="coiled-coil region" evidence="1">
    <location>
        <begin position="347"/>
        <end position="409"/>
    </location>
</feature>
<proteinExistence type="predicted"/>
<evidence type="ECO:0000256" key="1">
    <source>
        <dbReference type="SAM" id="Coils"/>
    </source>
</evidence>
<dbReference type="OrthoDB" id="2667266at2"/>
<comment type="caution">
    <text evidence="3">The sequence shown here is derived from an EMBL/GenBank/DDBJ whole genome shotgun (WGS) entry which is preliminary data.</text>
</comment>
<reference evidence="3 4" key="1">
    <citation type="submission" date="2019-07" db="EMBL/GenBank/DDBJ databases">
        <title>Genomic Encyclopedia of Type Strains, Phase III (KMG-III): the genomes of soil and plant-associated and newly described type strains.</title>
        <authorList>
            <person name="Whitman W."/>
        </authorList>
    </citation>
    <scope>NUCLEOTIDE SEQUENCE [LARGE SCALE GENOMIC DNA]</scope>
    <source>
        <strain evidence="3 4">BL24</strain>
    </source>
</reference>
<accession>A0A5S5BRJ0</accession>
<evidence type="ECO:0000313" key="3">
    <source>
        <dbReference type="EMBL" id="TYP68906.1"/>
    </source>
</evidence>
<keyword evidence="1" id="KW-0175">Coiled coil</keyword>
<dbReference type="AlphaFoldDB" id="A0A5S5BRJ0"/>
<gene>
    <name evidence="3" type="ORF">BCM02_11724</name>
</gene>
<protein>
    <recommendedName>
        <fullName evidence="2">DUF5651 domain-containing protein</fullName>
    </recommendedName>
</protein>